<evidence type="ECO:0000313" key="11">
    <source>
        <dbReference type="Proteomes" id="UP000679950"/>
    </source>
</evidence>
<dbReference type="Gene3D" id="2.10.109.10">
    <property type="entry name" value="Umud Fragment, subunit A"/>
    <property type="match status" value="1"/>
</dbReference>
<dbReference type="Proteomes" id="UP000679950">
    <property type="component" value="Unassembled WGS sequence"/>
</dbReference>
<dbReference type="PROSITE" id="PS00760">
    <property type="entry name" value="SPASE_I_2"/>
    <property type="match status" value="1"/>
</dbReference>
<gene>
    <name evidence="10" type="primary">sipT</name>
    <name evidence="10" type="ORF">J8TS2_12520</name>
</gene>
<dbReference type="PANTHER" id="PTHR43390:SF1">
    <property type="entry name" value="CHLOROPLAST PROCESSING PEPTIDASE"/>
    <property type="match status" value="1"/>
</dbReference>
<keyword evidence="11" id="KW-1185">Reference proteome</keyword>
<dbReference type="PRINTS" id="PR00727">
    <property type="entry name" value="LEADERPTASE"/>
</dbReference>
<dbReference type="PANTHER" id="PTHR43390">
    <property type="entry name" value="SIGNAL PEPTIDASE I"/>
    <property type="match status" value="1"/>
</dbReference>
<dbReference type="NCBIfam" id="TIGR02227">
    <property type="entry name" value="sigpep_I_bact"/>
    <property type="match status" value="1"/>
</dbReference>
<keyword evidence="7" id="KW-0812">Transmembrane</keyword>
<accession>A0ABQ4KG37</accession>
<comment type="caution">
    <text evidence="10">The sequence shown here is derived from an EMBL/GenBank/DDBJ whole genome shotgun (WGS) entry which is preliminary data.</text>
</comment>
<feature type="transmembrane region" description="Helical" evidence="7">
    <location>
        <begin position="12"/>
        <end position="34"/>
    </location>
</feature>
<dbReference type="Pfam" id="PF10502">
    <property type="entry name" value="Peptidase_S26"/>
    <property type="match status" value="1"/>
</dbReference>
<dbReference type="CDD" id="cd06530">
    <property type="entry name" value="S26_SPase_I"/>
    <property type="match status" value="1"/>
</dbReference>
<dbReference type="PROSITE" id="PS00501">
    <property type="entry name" value="SPASE_I_1"/>
    <property type="match status" value="1"/>
</dbReference>
<dbReference type="InterPro" id="IPR019533">
    <property type="entry name" value="Peptidase_S26"/>
</dbReference>
<keyword evidence="7" id="KW-0472">Membrane</keyword>
<evidence type="ECO:0000256" key="6">
    <source>
        <dbReference type="ARBA" id="ARBA00022801"/>
    </source>
</evidence>
<evidence type="ECO:0000256" key="3">
    <source>
        <dbReference type="ARBA" id="ARBA00009370"/>
    </source>
</evidence>
<sequence length="184" mass="21192">MEDKQNKYEWLKTLAFVVIITIAIRTFLFTPVTVDGASMEPTLHDREKIIVSKTINWVGEIHRGDIVIIKDREEKLNYVKRVIGLPGETIEMENDHLRINGKEIKESYLTEAKEFTSQHGTKLTENFGPMIIPEDHYFVMGDNRPNSMDSRGVAPFSLGYIPKDRIIGKSKLVIFPFQNIRITN</sequence>
<dbReference type="PROSITE" id="PS00761">
    <property type="entry name" value="SPASE_I_3"/>
    <property type="match status" value="1"/>
</dbReference>
<evidence type="ECO:0000256" key="4">
    <source>
        <dbReference type="ARBA" id="ARBA00013208"/>
    </source>
</evidence>
<feature type="domain" description="Peptidase S26" evidence="9">
    <location>
        <begin position="9"/>
        <end position="174"/>
    </location>
</feature>
<evidence type="ECO:0000256" key="2">
    <source>
        <dbReference type="ARBA" id="ARBA00004401"/>
    </source>
</evidence>
<dbReference type="InterPro" id="IPR019758">
    <property type="entry name" value="Pept_S26A_signal_pept_1_CS"/>
</dbReference>
<reference evidence="10 11" key="1">
    <citation type="submission" date="2021-03" db="EMBL/GenBank/DDBJ databases">
        <title>Antimicrobial resistance genes in bacteria isolated from Japanese honey, and their potential for conferring macrolide and lincosamide resistance in the American foulbrood pathogen Paenibacillus larvae.</title>
        <authorList>
            <person name="Okamoto M."/>
            <person name="Kumagai M."/>
            <person name="Kanamori H."/>
            <person name="Takamatsu D."/>
        </authorList>
    </citation>
    <scope>NUCLEOTIDE SEQUENCE [LARGE SCALE GENOMIC DNA]</scope>
    <source>
        <strain evidence="10 11">J8TS2</strain>
    </source>
</reference>
<dbReference type="InterPro" id="IPR036286">
    <property type="entry name" value="LexA/Signal_pep-like_sf"/>
</dbReference>
<evidence type="ECO:0000313" key="10">
    <source>
        <dbReference type="EMBL" id="GIN56933.1"/>
    </source>
</evidence>
<dbReference type="InterPro" id="IPR019757">
    <property type="entry name" value="Pept_S26A_signal_pept_1_Lys-AS"/>
</dbReference>
<name>A0ABQ4KG37_9BACI</name>
<comment type="catalytic activity">
    <reaction evidence="1 7">
        <text>Cleavage of hydrophobic, N-terminal signal or leader sequences from secreted and periplasmic proteins.</text>
        <dbReference type="EC" id="3.4.21.89"/>
    </reaction>
</comment>
<dbReference type="EC" id="3.4.21.89" evidence="4 7"/>
<keyword evidence="7" id="KW-1133">Transmembrane helix</keyword>
<evidence type="ECO:0000259" key="9">
    <source>
        <dbReference type="Pfam" id="PF10502"/>
    </source>
</evidence>
<dbReference type="SUPFAM" id="SSF51306">
    <property type="entry name" value="LexA/Signal peptidase"/>
    <property type="match status" value="1"/>
</dbReference>
<comment type="subcellular location">
    <subcellularLocation>
        <location evidence="2">Cell membrane</location>
        <topology evidence="2">Single-pass type II membrane protein</topology>
    </subcellularLocation>
    <subcellularLocation>
        <location evidence="8">Membrane</location>
        <topology evidence="8">Single-pass type II membrane protein</topology>
    </subcellularLocation>
</comment>
<keyword evidence="6 7" id="KW-0378">Hydrolase</keyword>
<evidence type="ECO:0000256" key="8">
    <source>
        <dbReference type="RuleBase" id="RU362042"/>
    </source>
</evidence>
<evidence type="ECO:0000256" key="5">
    <source>
        <dbReference type="ARBA" id="ARBA00022670"/>
    </source>
</evidence>
<organism evidence="10 11">
    <name type="scientific">Lederbergia ruris</name>
    <dbReference type="NCBI Taxonomy" id="217495"/>
    <lineage>
        <taxon>Bacteria</taxon>
        <taxon>Bacillati</taxon>
        <taxon>Bacillota</taxon>
        <taxon>Bacilli</taxon>
        <taxon>Bacillales</taxon>
        <taxon>Bacillaceae</taxon>
        <taxon>Lederbergia</taxon>
    </lineage>
</organism>
<dbReference type="InterPro" id="IPR000223">
    <property type="entry name" value="Pept_S26A_signal_pept_1"/>
</dbReference>
<dbReference type="InterPro" id="IPR019756">
    <property type="entry name" value="Pept_S26A_signal_pept_1_Ser-AS"/>
</dbReference>
<comment type="similarity">
    <text evidence="3 8">Belongs to the peptidase S26 family.</text>
</comment>
<proteinExistence type="inferred from homology"/>
<keyword evidence="5 7" id="KW-0645">Protease</keyword>
<dbReference type="EMBL" id="BORB01000008">
    <property type="protein sequence ID" value="GIN56933.1"/>
    <property type="molecule type" value="Genomic_DNA"/>
</dbReference>
<evidence type="ECO:0000256" key="1">
    <source>
        <dbReference type="ARBA" id="ARBA00000677"/>
    </source>
</evidence>
<protein>
    <recommendedName>
        <fullName evidence="4 7">Signal peptidase I</fullName>
        <ecNumber evidence="4 7">3.4.21.89</ecNumber>
    </recommendedName>
</protein>
<evidence type="ECO:0000256" key="7">
    <source>
        <dbReference type="RuleBase" id="RU003993"/>
    </source>
</evidence>